<dbReference type="Pfam" id="PF00459">
    <property type="entry name" value="Inositol_P"/>
    <property type="match status" value="1"/>
</dbReference>
<dbReference type="PRINTS" id="PR00377">
    <property type="entry name" value="IMPHPHTASES"/>
</dbReference>
<dbReference type="SUPFAM" id="SSF56655">
    <property type="entry name" value="Carbohydrate phosphatase"/>
    <property type="match status" value="1"/>
</dbReference>
<dbReference type="STRING" id="999552.METH_17450"/>
<dbReference type="GO" id="GO:0008934">
    <property type="term" value="F:inositol monophosphate 1-phosphatase activity"/>
    <property type="evidence" value="ECO:0007669"/>
    <property type="project" value="TreeGrafter"/>
</dbReference>
<gene>
    <name evidence="3" type="ORF">METH_17450</name>
</gene>
<dbReference type="EMBL" id="CP006773">
    <property type="protein sequence ID" value="AHD02188.1"/>
    <property type="molecule type" value="Genomic_DNA"/>
</dbReference>
<feature type="binding site" evidence="2">
    <location>
        <position position="90"/>
    </location>
    <ligand>
        <name>Mg(2+)</name>
        <dbReference type="ChEBI" id="CHEBI:18420"/>
        <label>2</label>
    </ligand>
</feature>
<accession>V9VW53</accession>
<sequence length="267" mass="28120">MTRAFAIEDHHIAFALALADTARDVLSRHATDAPGVSVKPDRSLVTQMDLMIEARLRAMIADRFPSHGIIGEEEGVIAEDAEAVWILDPIDGTAPFIMGLPVFGTLIALAIDGVPLLGVIDIPGVNARWLGAPGRQTTCNGRPVSVRSCAGLSQALMTNSNQDYIPAADRAAFEALRAATATRVYGGAALNYGRLAEGRTDLAVDAGQKVFDYAPFRPVIEGAGGIITDWRGDPLTIHSDGRILAAGDSAVHRQAVDLIAGTEACGQ</sequence>
<feature type="binding site" evidence="2">
    <location>
        <position position="72"/>
    </location>
    <ligand>
        <name>Mg(2+)</name>
        <dbReference type="ChEBI" id="CHEBI:18420"/>
        <label>1</label>
        <note>catalytic</note>
    </ligand>
</feature>
<comment type="cofactor">
    <cofactor evidence="2">
        <name>Mg(2+)</name>
        <dbReference type="ChEBI" id="CHEBI:18420"/>
    </cofactor>
</comment>
<organism evidence="3 4">
    <name type="scientific">Leisingera methylohalidivorans DSM 14336</name>
    <dbReference type="NCBI Taxonomy" id="999552"/>
    <lineage>
        <taxon>Bacteria</taxon>
        <taxon>Pseudomonadati</taxon>
        <taxon>Pseudomonadota</taxon>
        <taxon>Alphaproteobacteria</taxon>
        <taxon>Rhodobacterales</taxon>
        <taxon>Roseobacteraceae</taxon>
        <taxon>Leisingera</taxon>
    </lineage>
</organism>
<dbReference type="Proteomes" id="UP000018780">
    <property type="component" value="Chromosome"/>
</dbReference>
<dbReference type="PANTHER" id="PTHR20854:SF4">
    <property type="entry name" value="INOSITOL-1-MONOPHOSPHATASE-RELATED"/>
    <property type="match status" value="1"/>
</dbReference>
<feature type="binding site" evidence="2">
    <location>
        <position position="88"/>
    </location>
    <ligand>
        <name>Mg(2+)</name>
        <dbReference type="ChEBI" id="CHEBI:18420"/>
        <label>1</label>
        <note>catalytic</note>
    </ligand>
</feature>
<evidence type="ECO:0000313" key="3">
    <source>
        <dbReference type="EMBL" id="AHD02188.1"/>
    </source>
</evidence>
<dbReference type="Gene3D" id="3.40.190.80">
    <property type="match status" value="1"/>
</dbReference>
<feature type="binding site" evidence="2">
    <location>
        <position position="91"/>
    </location>
    <ligand>
        <name>Mg(2+)</name>
        <dbReference type="ChEBI" id="CHEBI:18420"/>
        <label>1</label>
        <note>catalytic</note>
    </ligand>
</feature>
<dbReference type="KEGG" id="lmd:METH_17450"/>
<proteinExistence type="inferred from homology"/>
<name>V9VW53_9RHOB</name>
<dbReference type="OrthoDB" id="9785695at2"/>
<dbReference type="PANTHER" id="PTHR20854">
    <property type="entry name" value="INOSITOL MONOPHOSPHATASE"/>
    <property type="match status" value="1"/>
</dbReference>
<protein>
    <submittedName>
        <fullName evidence="3">Histidinol-phosphate phosphatase</fullName>
    </submittedName>
</protein>
<dbReference type="Gene3D" id="3.30.540.10">
    <property type="entry name" value="Fructose-1,6-Bisphosphatase, subunit A, domain 1"/>
    <property type="match status" value="1"/>
</dbReference>
<dbReference type="PATRIC" id="fig|999552.6.peg.3465"/>
<evidence type="ECO:0000256" key="2">
    <source>
        <dbReference type="PIRSR" id="PIRSR600760-2"/>
    </source>
</evidence>
<evidence type="ECO:0000313" key="4">
    <source>
        <dbReference type="Proteomes" id="UP000018780"/>
    </source>
</evidence>
<dbReference type="GO" id="GO:0006020">
    <property type="term" value="P:inositol metabolic process"/>
    <property type="evidence" value="ECO:0007669"/>
    <property type="project" value="TreeGrafter"/>
</dbReference>
<dbReference type="AlphaFoldDB" id="V9VW53"/>
<keyword evidence="2" id="KW-0479">Metal-binding</keyword>
<feature type="binding site" evidence="2">
    <location>
        <position position="212"/>
    </location>
    <ligand>
        <name>Mg(2+)</name>
        <dbReference type="ChEBI" id="CHEBI:18420"/>
        <label>1</label>
        <note>catalytic</note>
    </ligand>
</feature>
<dbReference type="GO" id="GO:0046872">
    <property type="term" value="F:metal ion binding"/>
    <property type="evidence" value="ECO:0007669"/>
    <property type="project" value="UniProtKB-KW"/>
</dbReference>
<keyword evidence="2" id="KW-0460">Magnesium</keyword>
<evidence type="ECO:0000256" key="1">
    <source>
        <dbReference type="ARBA" id="ARBA00009759"/>
    </source>
</evidence>
<dbReference type="InterPro" id="IPR000760">
    <property type="entry name" value="Inositol_monophosphatase-like"/>
</dbReference>
<dbReference type="RefSeq" id="WP_024091652.1">
    <property type="nucleotide sequence ID" value="NC_023135.1"/>
</dbReference>
<reference evidence="3 4" key="1">
    <citation type="submission" date="2013-09" db="EMBL/GenBank/DDBJ databases">
        <authorList>
            <consortium name="DOE Joint Genome Institute"/>
            <person name="Klenk H.-P."/>
            <person name="Huntemann M."/>
            <person name="Han J."/>
            <person name="Chen A."/>
            <person name="Kyrpides N."/>
            <person name="Mavromatis K."/>
            <person name="Markowitz V."/>
            <person name="Palaniappan K."/>
            <person name="Ivanova N."/>
            <person name="Schaumberg A."/>
            <person name="Pati A."/>
            <person name="Liolios K."/>
            <person name="Nordberg H.P."/>
            <person name="Cantor M.N."/>
            <person name="Hua S.X."/>
            <person name="Woyke T."/>
        </authorList>
    </citation>
    <scope>NUCLEOTIDE SEQUENCE [LARGE SCALE GENOMIC DNA]</scope>
    <source>
        <strain evidence="3 4">DSM 14336</strain>
    </source>
</reference>
<keyword evidence="4" id="KW-1185">Reference proteome</keyword>
<dbReference type="HOGENOM" id="CLU_044118_4_1_5"/>
<comment type="similarity">
    <text evidence="1">Belongs to the inositol monophosphatase superfamily.</text>
</comment>
<dbReference type="GO" id="GO:0007165">
    <property type="term" value="P:signal transduction"/>
    <property type="evidence" value="ECO:0007669"/>
    <property type="project" value="TreeGrafter"/>
</dbReference>